<gene>
    <name evidence="3" type="ORF">GQR93_02080</name>
</gene>
<reference evidence="3 4" key="1">
    <citation type="submission" date="2019-12" db="EMBL/GenBank/DDBJ databases">
        <title>Lactobacillus hilgardii FLUB.</title>
        <authorList>
            <person name="Gustaw K."/>
        </authorList>
    </citation>
    <scope>NUCLEOTIDE SEQUENCE [LARGE SCALE GENOMIC DNA]</scope>
    <source>
        <strain evidence="3 4">FLUB</strain>
    </source>
</reference>
<proteinExistence type="predicted"/>
<dbReference type="GO" id="GO:0016787">
    <property type="term" value="F:hydrolase activity"/>
    <property type="evidence" value="ECO:0007669"/>
    <property type="project" value="UniProtKB-KW"/>
</dbReference>
<dbReference type="InterPro" id="IPR025987">
    <property type="entry name" value="GW_dom"/>
</dbReference>
<sequence>MILFFFCGMLFAGSIAIHGLMDGYNPILKTSNKRYDAQIVKRSNAYSIYRFGPYFTSSSTRTADSNGNKYPNDYVRVMQTKTTKTGTYAKLRYFNQNIGWMNVKGLKPVSFSQIAAATMKQYDVSGSAILASAGSKHTVTVNNGFANAAKKTANSSDGTVLYPLASLQKAMTGAIIQQLISSGNLSAGTKLSRYYPQVKGSSNITIQQMLSMSSGLDNNDTTPAKVMTENQAYTSMLKRLESTGKMTYDYSDVNYVLLAGIIAKATKQSYVSNLKTRIINKLGMKNTKVVDSNNIDTSSIALSYSRKATTDYTSPQSVSLPRLSAIPGAGNMLTTPSDYYKFILGLQNGSVLTAKQYQQLLSYGTVYSGGMYVTQNGVKYNNGSFGGQGYHSGYFATTGNYHMAIVFENQDPLGLTPKDFVKKMYQVATYY</sequence>
<dbReference type="Proteomes" id="UP000465035">
    <property type="component" value="Chromosome"/>
</dbReference>
<dbReference type="RefSeq" id="WP_003551868.1">
    <property type="nucleotide sequence ID" value="NZ_CABKOL010000106.1"/>
</dbReference>
<feature type="domain" description="GW" evidence="2">
    <location>
        <begin position="29"/>
        <end position="111"/>
    </location>
</feature>
<dbReference type="PROSITE" id="PS51780">
    <property type="entry name" value="GW"/>
    <property type="match status" value="1"/>
</dbReference>
<accession>A0A6P1E5Y5</accession>
<keyword evidence="3" id="KW-0378">Hydrolase</keyword>
<evidence type="ECO:0000313" key="3">
    <source>
        <dbReference type="EMBL" id="QHB51095.1"/>
    </source>
</evidence>
<dbReference type="AlphaFoldDB" id="A0A6P1E5Y5"/>
<name>A0A6P1E5Y5_LENHI</name>
<dbReference type="SUPFAM" id="SSF56601">
    <property type="entry name" value="beta-lactamase/transpeptidase-like"/>
    <property type="match status" value="1"/>
</dbReference>
<dbReference type="InterPro" id="IPR038200">
    <property type="entry name" value="GW_dom_sf"/>
</dbReference>
<keyword evidence="1" id="KW-0732">Signal</keyword>
<evidence type="ECO:0000259" key="2">
    <source>
        <dbReference type="PROSITE" id="PS51780"/>
    </source>
</evidence>
<dbReference type="Gene3D" id="3.40.710.10">
    <property type="entry name" value="DD-peptidase/beta-lactamase superfamily"/>
    <property type="match status" value="1"/>
</dbReference>
<dbReference type="PANTHER" id="PTHR46825">
    <property type="entry name" value="D-ALANYL-D-ALANINE-CARBOXYPEPTIDASE/ENDOPEPTIDASE AMPH"/>
    <property type="match status" value="1"/>
</dbReference>
<organism evidence="3 4">
    <name type="scientific">Lentilactobacillus hilgardii</name>
    <name type="common">Lactobacillus hilgardii</name>
    <dbReference type="NCBI Taxonomy" id="1588"/>
    <lineage>
        <taxon>Bacteria</taxon>
        <taxon>Bacillati</taxon>
        <taxon>Bacillota</taxon>
        <taxon>Bacilli</taxon>
        <taxon>Lactobacillales</taxon>
        <taxon>Lactobacillaceae</taxon>
        <taxon>Lentilactobacillus</taxon>
    </lineage>
</organism>
<dbReference type="EMBL" id="CP047121">
    <property type="protein sequence ID" value="QHB51095.1"/>
    <property type="molecule type" value="Genomic_DNA"/>
</dbReference>
<dbReference type="InterPro" id="IPR050491">
    <property type="entry name" value="AmpC-like"/>
</dbReference>
<dbReference type="Gene3D" id="2.30.30.170">
    <property type="match status" value="1"/>
</dbReference>
<dbReference type="Pfam" id="PF13457">
    <property type="entry name" value="GW"/>
    <property type="match status" value="1"/>
</dbReference>
<evidence type="ECO:0000313" key="4">
    <source>
        <dbReference type="Proteomes" id="UP000465035"/>
    </source>
</evidence>
<dbReference type="InterPro" id="IPR001466">
    <property type="entry name" value="Beta-lactam-related"/>
</dbReference>
<dbReference type="SMR" id="A0A6P1E5Y5"/>
<dbReference type="GeneID" id="69057144"/>
<dbReference type="InterPro" id="IPR012338">
    <property type="entry name" value="Beta-lactam/transpept-like"/>
</dbReference>
<dbReference type="PANTHER" id="PTHR46825:SF9">
    <property type="entry name" value="BETA-LACTAMASE-RELATED DOMAIN-CONTAINING PROTEIN"/>
    <property type="match status" value="1"/>
</dbReference>
<evidence type="ECO:0000256" key="1">
    <source>
        <dbReference type="ARBA" id="ARBA00022729"/>
    </source>
</evidence>
<dbReference type="Pfam" id="PF00144">
    <property type="entry name" value="Beta-lactamase"/>
    <property type="match status" value="1"/>
</dbReference>
<protein>
    <submittedName>
        <fullName evidence="3">Serine hydrolase</fullName>
    </submittedName>
</protein>
<dbReference type="SUPFAM" id="SSF82057">
    <property type="entry name" value="Prokaryotic SH3-related domain"/>
    <property type="match status" value="1"/>
</dbReference>